<dbReference type="Proteomes" id="UP001165289">
    <property type="component" value="Unassembled WGS sequence"/>
</dbReference>
<dbReference type="PROSITE" id="PS00027">
    <property type="entry name" value="HOMEOBOX_1"/>
    <property type="match status" value="1"/>
</dbReference>
<evidence type="ECO:0000313" key="8">
    <source>
        <dbReference type="Proteomes" id="UP001165289"/>
    </source>
</evidence>
<feature type="compositionally biased region" description="Basic residues" evidence="5">
    <location>
        <begin position="155"/>
        <end position="168"/>
    </location>
</feature>
<keyword evidence="8" id="KW-1185">Reference proteome</keyword>
<comment type="subcellular location">
    <subcellularLocation>
        <location evidence="4">Nucleus</location>
    </subcellularLocation>
</comment>
<dbReference type="Pfam" id="PF05920">
    <property type="entry name" value="Homeobox_KN"/>
    <property type="match status" value="1"/>
</dbReference>
<feature type="region of interest" description="Disordered" evidence="5">
    <location>
        <begin position="154"/>
        <end position="187"/>
    </location>
</feature>
<dbReference type="Gene3D" id="1.10.10.60">
    <property type="entry name" value="Homeodomain-like"/>
    <property type="match status" value="1"/>
</dbReference>
<name>A0AAV7KJT2_9METZ</name>
<organism evidence="7 8">
    <name type="scientific">Oopsacas minuta</name>
    <dbReference type="NCBI Taxonomy" id="111878"/>
    <lineage>
        <taxon>Eukaryota</taxon>
        <taxon>Metazoa</taxon>
        <taxon>Porifera</taxon>
        <taxon>Hexactinellida</taxon>
        <taxon>Hexasterophora</taxon>
        <taxon>Lyssacinosida</taxon>
        <taxon>Leucopsacidae</taxon>
        <taxon>Oopsacas</taxon>
    </lineage>
</organism>
<reference evidence="7 8" key="1">
    <citation type="journal article" date="2023" name="BMC Biol.">
        <title>The compact genome of the sponge Oopsacas minuta (Hexactinellida) is lacking key metazoan core genes.</title>
        <authorList>
            <person name="Santini S."/>
            <person name="Schenkelaars Q."/>
            <person name="Jourda C."/>
            <person name="Duchesne M."/>
            <person name="Belahbib H."/>
            <person name="Rocher C."/>
            <person name="Selva M."/>
            <person name="Riesgo A."/>
            <person name="Vervoort M."/>
            <person name="Leys S.P."/>
            <person name="Kodjabachian L."/>
            <person name="Le Bivic A."/>
            <person name="Borchiellini C."/>
            <person name="Claverie J.M."/>
            <person name="Renard E."/>
        </authorList>
    </citation>
    <scope>NUCLEOTIDE SEQUENCE [LARGE SCALE GENOMIC DNA]</scope>
    <source>
        <strain evidence="7">SPO-2</strain>
    </source>
</reference>
<dbReference type="InterPro" id="IPR001356">
    <property type="entry name" value="HD"/>
</dbReference>
<keyword evidence="3 4" id="KW-0539">Nucleus</keyword>
<dbReference type="InterPro" id="IPR009057">
    <property type="entry name" value="Homeodomain-like_sf"/>
</dbReference>
<dbReference type="GO" id="GO:0000981">
    <property type="term" value="F:DNA-binding transcription factor activity, RNA polymerase II-specific"/>
    <property type="evidence" value="ECO:0007669"/>
    <property type="project" value="InterPro"/>
</dbReference>
<evidence type="ECO:0000256" key="5">
    <source>
        <dbReference type="SAM" id="MobiDB-lite"/>
    </source>
</evidence>
<evidence type="ECO:0000256" key="2">
    <source>
        <dbReference type="ARBA" id="ARBA00023155"/>
    </source>
</evidence>
<sequence>MSKSNRKSSQVISLPEVNAPETEPITVELDELEYQGIIERLAASQKIKGTRMLKQYYDSTLNSIIEKEGQLIAKAKATGSKSKKQLDKEIAEEIHLHSLEIDKKRRDLRPQKKTILVNWLNAHPNSPYPKEDDKQRLADESGLTVKQVSIWFANQRRKMKENMKRKTKLTPPKAAKTPKKAPNRKKN</sequence>
<dbReference type="GO" id="GO:0003677">
    <property type="term" value="F:DNA binding"/>
    <property type="evidence" value="ECO:0007669"/>
    <property type="project" value="UniProtKB-UniRule"/>
</dbReference>
<proteinExistence type="predicted"/>
<feature type="compositionally biased region" description="Basic residues" evidence="5">
    <location>
        <begin position="176"/>
        <end position="187"/>
    </location>
</feature>
<keyword evidence="1 4" id="KW-0238">DNA-binding</keyword>
<dbReference type="SMART" id="SM00389">
    <property type="entry name" value="HOX"/>
    <property type="match status" value="1"/>
</dbReference>
<dbReference type="PANTHER" id="PTHR11850">
    <property type="entry name" value="HOMEOBOX PROTEIN TRANSCRIPTION FACTORS"/>
    <property type="match status" value="1"/>
</dbReference>
<dbReference type="SUPFAM" id="SSF46689">
    <property type="entry name" value="Homeodomain-like"/>
    <property type="match status" value="1"/>
</dbReference>
<protein>
    <submittedName>
        <fullName evidence="7">Transforming growth factor beta-induced factor (TGIF) transcription factor</fullName>
    </submittedName>
</protein>
<accession>A0AAV7KJT2</accession>
<dbReference type="EMBL" id="JAKMXF010000011">
    <property type="protein sequence ID" value="KAI6661533.1"/>
    <property type="molecule type" value="Genomic_DNA"/>
</dbReference>
<comment type="caution">
    <text evidence="7">The sequence shown here is derived from an EMBL/GenBank/DDBJ whole genome shotgun (WGS) entry which is preliminary data.</text>
</comment>
<evidence type="ECO:0000256" key="4">
    <source>
        <dbReference type="PROSITE-ProRule" id="PRU00108"/>
    </source>
</evidence>
<dbReference type="InterPro" id="IPR017970">
    <property type="entry name" value="Homeobox_CS"/>
</dbReference>
<dbReference type="InterPro" id="IPR050224">
    <property type="entry name" value="TALE_homeobox"/>
</dbReference>
<evidence type="ECO:0000256" key="1">
    <source>
        <dbReference type="ARBA" id="ARBA00023125"/>
    </source>
</evidence>
<evidence type="ECO:0000256" key="3">
    <source>
        <dbReference type="ARBA" id="ARBA00023242"/>
    </source>
</evidence>
<gene>
    <name evidence="7" type="ORF">LOD99_13406</name>
</gene>
<dbReference type="CDD" id="cd00086">
    <property type="entry name" value="homeodomain"/>
    <property type="match status" value="1"/>
</dbReference>
<keyword evidence="2 4" id="KW-0371">Homeobox</keyword>
<dbReference type="AlphaFoldDB" id="A0AAV7KJT2"/>
<dbReference type="PROSITE" id="PS50071">
    <property type="entry name" value="HOMEOBOX_2"/>
    <property type="match status" value="1"/>
</dbReference>
<dbReference type="GO" id="GO:0005634">
    <property type="term" value="C:nucleus"/>
    <property type="evidence" value="ECO:0007669"/>
    <property type="project" value="UniProtKB-SubCell"/>
</dbReference>
<feature type="DNA-binding region" description="Homeobox" evidence="4">
    <location>
        <begin position="101"/>
        <end position="163"/>
    </location>
</feature>
<evidence type="ECO:0000259" key="6">
    <source>
        <dbReference type="PROSITE" id="PS50071"/>
    </source>
</evidence>
<feature type="domain" description="Homeobox" evidence="6">
    <location>
        <begin position="99"/>
        <end position="162"/>
    </location>
</feature>
<evidence type="ECO:0000313" key="7">
    <source>
        <dbReference type="EMBL" id="KAI6661533.1"/>
    </source>
</evidence>
<dbReference type="InterPro" id="IPR008422">
    <property type="entry name" value="KN_HD"/>
</dbReference>